<dbReference type="EMBL" id="PZJX01000025">
    <property type="protein sequence ID" value="PTE10149.1"/>
    <property type="molecule type" value="Genomic_DNA"/>
</dbReference>
<accession>A0A2T4IWX5</accession>
<reference evidence="2 3" key="1">
    <citation type="submission" date="2018-03" db="EMBL/GenBank/DDBJ databases">
        <title>Genome sequence of the symbiotic type strain Mesorhizobium helmanticense CSLC115NT isolated from Lotus corniculatus nodules.</title>
        <authorList>
            <person name="Sannazzaro A.I."/>
            <person name="Torres Tejerizo G.A."/>
            <person name="Dip D."/>
            <person name="Caballero M."/>
            <person name="Pistorio M."/>
            <person name="Estrella M.J."/>
        </authorList>
    </citation>
    <scope>NUCLEOTIDE SEQUENCE [LARGE SCALE GENOMIC DNA]</scope>
    <source>
        <strain evidence="2 3">CSLC115N</strain>
    </source>
</reference>
<name>A0A2T4IWX5_9HYPH</name>
<dbReference type="AlphaFoldDB" id="A0A2T4IWX5"/>
<dbReference type="Proteomes" id="UP000240259">
    <property type="component" value="Unassembled WGS sequence"/>
</dbReference>
<sequence>MTAKHKSAERDDATQSRAFIEKAREIEADEGKSDADALMGKLARTPPSQKKVMPSKHGSKQNK</sequence>
<feature type="region of interest" description="Disordered" evidence="1">
    <location>
        <begin position="1"/>
        <end position="63"/>
    </location>
</feature>
<evidence type="ECO:0000256" key="1">
    <source>
        <dbReference type="SAM" id="MobiDB-lite"/>
    </source>
</evidence>
<gene>
    <name evidence="2" type="ORF">C9427_11390</name>
</gene>
<feature type="compositionally biased region" description="Basic and acidic residues" evidence="1">
    <location>
        <begin position="1"/>
        <end position="35"/>
    </location>
</feature>
<evidence type="ECO:0000313" key="2">
    <source>
        <dbReference type="EMBL" id="PTE10149.1"/>
    </source>
</evidence>
<evidence type="ECO:0000313" key="3">
    <source>
        <dbReference type="Proteomes" id="UP000240259"/>
    </source>
</evidence>
<proteinExistence type="predicted"/>
<keyword evidence="3" id="KW-1185">Reference proteome</keyword>
<feature type="compositionally biased region" description="Basic residues" evidence="1">
    <location>
        <begin position="53"/>
        <end position="63"/>
    </location>
</feature>
<organism evidence="2 3">
    <name type="scientific">Mesorhizobium helmanticense</name>
    <dbReference type="NCBI Taxonomy" id="1776423"/>
    <lineage>
        <taxon>Bacteria</taxon>
        <taxon>Pseudomonadati</taxon>
        <taxon>Pseudomonadota</taxon>
        <taxon>Alphaproteobacteria</taxon>
        <taxon>Hyphomicrobiales</taxon>
        <taxon>Phyllobacteriaceae</taxon>
        <taxon>Mesorhizobium</taxon>
    </lineage>
</organism>
<protein>
    <submittedName>
        <fullName evidence="2">Uncharacterized protein</fullName>
    </submittedName>
</protein>
<comment type="caution">
    <text evidence="2">The sequence shown here is derived from an EMBL/GenBank/DDBJ whole genome shotgun (WGS) entry which is preliminary data.</text>
</comment>
<dbReference type="RefSeq" id="WP_107649280.1">
    <property type="nucleotide sequence ID" value="NZ_PZJX01000025.1"/>
</dbReference>